<evidence type="ECO:0000256" key="11">
    <source>
        <dbReference type="ARBA" id="ARBA00023303"/>
    </source>
</evidence>
<evidence type="ECO:0000256" key="8">
    <source>
        <dbReference type="ARBA" id="ARBA00022989"/>
    </source>
</evidence>
<dbReference type="Proteomes" id="UP001230268">
    <property type="component" value="Unassembled WGS sequence"/>
</dbReference>
<keyword evidence="10 13" id="KW-0472">Membrane</keyword>
<evidence type="ECO:0000313" key="18">
    <source>
        <dbReference type="EMBL" id="KAK1442894.1"/>
    </source>
</evidence>
<keyword evidence="6" id="KW-0851">Voltage-gated channel</keyword>
<feature type="domain" description="Potassium channel" evidence="15">
    <location>
        <begin position="388"/>
        <end position="459"/>
    </location>
</feature>
<dbReference type="InterPro" id="IPR013099">
    <property type="entry name" value="K_chnl_dom"/>
</dbReference>
<feature type="transmembrane region" description="Helical" evidence="13">
    <location>
        <begin position="231"/>
        <end position="256"/>
    </location>
</feature>
<feature type="transmembrane region" description="Helical" evidence="13">
    <location>
        <begin position="36"/>
        <end position="57"/>
    </location>
</feature>
<evidence type="ECO:0000256" key="9">
    <source>
        <dbReference type="ARBA" id="ARBA00023065"/>
    </source>
</evidence>
<feature type="transmembrane region" description="Helical" evidence="13">
    <location>
        <begin position="12"/>
        <end position="30"/>
    </location>
</feature>
<dbReference type="Gene3D" id="3.40.50.720">
    <property type="entry name" value="NAD(P)-binding Rossmann-like Domain"/>
    <property type="match status" value="1"/>
</dbReference>
<evidence type="ECO:0000256" key="7">
    <source>
        <dbReference type="ARBA" id="ARBA00022958"/>
    </source>
</evidence>
<keyword evidence="5" id="KW-0631">Potassium channel</keyword>
<accession>A0AAD8PDK3</accession>
<dbReference type="Gene3D" id="1.10.287.70">
    <property type="match status" value="1"/>
</dbReference>
<feature type="transmembrane region" description="Helical" evidence="13">
    <location>
        <begin position="434"/>
        <end position="455"/>
    </location>
</feature>
<comment type="catalytic activity">
    <reaction evidence="12">
        <text>K(+)(in) = K(+)(out)</text>
        <dbReference type="Rhea" id="RHEA:29463"/>
        <dbReference type="ChEBI" id="CHEBI:29103"/>
    </reaction>
</comment>
<evidence type="ECO:0000259" key="15">
    <source>
        <dbReference type="Pfam" id="PF07885"/>
    </source>
</evidence>
<keyword evidence="8 13" id="KW-1133">Transmembrane helix</keyword>
<keyword evidence="19" id="KW-1185">Reference proteome</keyword>
<evidence type="ECO:0000256" key="3">
    <source>
        <dbReference type="ARBA" id="ARBA00022538"/>
    </source>
</evidence>
<evidence type="ECO:0000256" key="10">
    <source>
        <dbReference type="ARBA" id="ARBA00023136"/>
    </source>
</evidence>
<feature type="transmembrane region" description="Helical" evidence="13">
    <location>
        <begin position="375"/>
        <end position="398"/>
    </location>
</feature>
<feature type="domain" description="RCK N-terminal" evidence="17">
    <location>
        <begin position="848"/>
        <end position="955"/>
    </location>
</feature>
<dbReference type="InterPro" id="IPR003929">
    <property type="entry name" value="K_chnl_BK_asu"/>
</dbReference>
<comment type="subcellular location">
    <subcellularLocation>
        <location evidence="1">Membrane</location>
        <topology evidence="1">Multi-pass membrane protein</topology>
    </subcellularLocation>
</comment>
<gene>
    <name evidence="18" type="ORF">BgAZ_304120</name>
</gene>
<keyword evidence="2" id="KW-0813">Transport</keyword>
<dbReference type="InterPro" id="IPR048735">
    <property type="entry name" value="Slowpoke-like_C"/>
</dbReference>
<dbReference type="InterPro" id="IPR047871">
    <property type="entry name" value="K_chnl_Slo-like"/>
</dbReference>
<feature type="transmembrane region" description="Helical" evidence="13">
    <location>
        <begin position="307"/>
        <end position="325"/>
    </location>
</feature>
<dbReference type="Pfam" id="PF21014">
    <property type="entry name" value="Slowpoke_C"/>
    <property type="match status" value="1"/>
</dbReference>
<evidence type="ECO:0000259" key="16">
    <source>
        <dbReference type="Pfam" id="PF21014"/>
    </source>
</evidence>
<dbReference type="Pfam" id="PF07885">
    <property type="entry name" value="Ion_trans_2"/>
    <property type="match status" value="1"/>
</dbReference>
<dbReference type="InterPro" id="IPR003148">
    <property type="entry name" value="RCK_N"/>
</dbReference>
<evidence type="ECO:0000256" key="4">
    <source>
        <dbReference type="ARBA" id="ARBA00022692"/>
    </source>
</evidence>
<dbReference type="Pfam" id="PF03493">
    <property type="entry name" value="BK_channel_a"/>
    <property type="match status" value="1"/>
</dbReference>
<keyword evidence="11 18" id="KW-0407">Ion channel</keyword>
<feature type="transmembrane region" description="Helical" evidence="13">
    <location>
        <begin position="632"/>
        <end position="650"/>
    </location>
</feature>
<evidence type="ECO:0000256" key="13">
    <source>
        <dbReference type="SAM" id="Phobius"/>
    </source>
</evidence>
<proteinExistence type="predicted"/>
<feature type="domain" description="Calcium-activated potassium channel BK alpha subunit" evidence="14">
    <location>
        <begin position="624"/>
        <end position="739"/>
    </location>
</feature>
<organism evidence="18 19">
    <name type="scientific">Babesia gibsoni</name>
    <dbReference type="NCBI Taxonomy" id="33632"/>
    <lineage>
        <taxon>Eukaryota</taxon>
        <taxon>Sar</taxon>
        <taxon>Alveolata</taxon>
        <taxon>Apicomplexa</taxon>
        <taxon>Aconoidasida</taxon>
        <taxon>Piroplasmida</taxon>
        <taxon>Babesiidae</taxon>
        <taxon>Babesia</taxon>
    </lineage>
</organism>
<dbReference type="EMBL" id="JAVEPI010000003">
    <property type="protein sequence ID" value="KAK1442894.1"/>
    <property type="molecule type" value="Genomic_DNA"/>
</dbReference>
<reference evidence="18" key="1">
    <citation type="submission" date="2023-08" db="EMBL/GenBank/DDBJ databases">
        <title>Draft sequence of the Babesia gibsoni genome.</title>
        <authorList>
            <person name="Yamagishi J.Y."/>
            <person name="Xuan X.X."/>
        </authorList>
    </citation>
    <scope>NUCLEOTIDE SEQUENCE</scope>
    <source>
        <strain evidence="18">Azabu</strain>
    </source>
</reference>
<feature type="domain" description="Ca2+-activated K+ channel Slowpoke-like C-terminal" evidence="16">
    <location>
        <begin position="1073"/>
        <end position="1131"/>
    </location>
</feature>
<sequence>MANTLFYDFLHLCDLGVTLVTVVFLIFSTVKLCIKIPLSPLIAAAILAVASLIALCLTNIKRLSSLANAGFTGSCISFKNGHLSLFPRKLKRGTMEQTNYGSPSSVTDSIPEGVSRIGAVTPSSSSTEFLHRRTPFSIDYINIPSQQHFSPSSHNEIGNSSFFGDYGRRNYHVFQSEDASLITMFADKIAFYSYFDPNVRNINQVKFLRIIFGFNFWLKQRWIKPLLNNSVWVLSGIIVTITWCIIWEWAACYMHRDEGNYNLLHWSVDKVPNEYWMLEGAFQLIFGMTYLLQLYDYEVRCGYILSLRGFIDLTMTPVVTQVITLVSKYMDLDSKKYASINSFGLLFLGPLRFLKLIQAEELLNKSFDHLSDVQTIVIGIATAAVALLCSFSGMMYLFEAPRKSVNFVTPFDFIYFGVATMGTVGYGDFTPNTFIGRVISVFLICTCISLGAVHFKRLKEALSTKGINMGSTFDLNGKRYVLFWGPLSEYQLLTFCRCISNSFDGVIDTVVIATPLPLKSYKVVYRAIKRNTRIKIYMIGGSNKICAPSHVYKLIGFSMLTVVVNDMEAYPSHEHVNNDDRIAILRSMACYNISRHLHIPVSVQMHSSDYAGFMKSTSISRICFLKNLKYKLFAKSVGCRGLFYLILTLFHTPTNIRRTRAYVEDLYNLFASYNADTDEEAQEATAKNSLNVTRQLFEIVNGMQFQLYKLNFPSCIYGLKFIDVCQYLYKAKNMFLIGIVSSDKCILNPVDYIIGSQYDRNVYMGLVIAMSLKDVLHVSMLKGASLDFLPHKSDDLIPVGNFQDFIPIIPPAQGVIYENREIKFGLFRDIHRVDNYEEALQAFAEPKTNLVLVCGWLYDMHCFLKDLLSCNNSNVICLSPMETIEDNAVSLSVFRNSVVYIDGSPMDVNDLERAGTTHASCIIVLNCEQSSTRCESNQLPTDSQVLFVRHLIKEVIASSQASAVFKLPNIILDIQHSLCLEYLDPSLVSSMEAECSRDAMNRVWQNFGEFMTSYEMASGTIFVQDMLYGLLAHSYVPCIHAVGYDTIDHMLQTDAACDFNNIISLEDVPIVFNGKAFKSLFRHKLFLQNRICIGILRTYKDPSVNSELKQLVIVAPQPSFVILAEDKVYVVNPNKLSFT</sequence>
<protein>
    <submittedName>
        <fullName evidence="18">Calcium-activated potassium channel alpha chain domain containing protein</fullName>
    </submittedName>
</protein>
<dbReference type="AlphaFoldDB" id="A0AAD8PDK3"/>
<evidence type="ECO:0000256" key="1">
    <source>
        <dbReference type="ARBA" id="ARBA00004141"/>
    </source>
</evidence>
<evidence type="ECO:0000256" key="5">
    <source>
        <dbReference type="ARBA" id="ARBA00022826"/>
    </source>
</evidence>
<keyword evidence="7" id="KW-0630">Potassium</keyword>
<name>A0AAD8PDK3_BABGI</name>
<keyword evidence="9" id="KW-0406">Ion transport</keyword>
<dbReference type="PANTHER" id="PTHR10027">
    <property type="entry name" value="CALCIUM-ACTIVATED POTASSIUM CHANNEL ALPHA CHAIN"/>
    <property type="match status" value="1"/>
</dbReference>
<keyword evidence="3" id="KW-0633">Potassium transport</keyword>
<evidence type="ECO:0000256" key="12">
    <source>
        <dbReference type="ARBA" id="ARBA00034430"/>
    </source>
</evidence>
<dbReference type="GO" id="GO:0005267">
    <property type="term" value="F:potassium channel activity"/>
    <property type="evidence" value="ECO:0007669"/>
    <property type="project" value="UniProtKB-KW"/>
</dbReference>
<dbReference type="GO" id="GO:0034702">
    <property type="term" value="C:monoatomic ion channel complex"/>
    <property type="evidence" value="ECO:0007669"/>
    <property type="project" value="UniProtKB-KW"/>
</dbReference>
<evidence type="ECO:0000259" key="17">
    <source>
        <dbReference type="Pfam" id="PF22614"/>
    </source>
</evidence>
<evidence type="ECO:0000259" key="14">
    <source>
        <dbReference type="Pfam" id="PF03493"/>
    </source>
</evidence>
<dbReference type="SUPFAM" id="SSF81324">
    <property type="entry name" value="Voltage-gated potassium channels"/>
    <property type="match status" value="1"/>
</dbReference>
<evidence type="ECO:0000313" key="19">
    <source>
        <dbReference type="Proteomes" id="UP001230268"/>
    </source>
</evidence>
<keyword evidence="4 13" id="KW-0812">Transmembrane</keyword>
<feature type="transmembrane region" description="Helical" evidence="13">
    <location>
        <begin position="276"/>
        <end position="295"/>
    </location>
</feature>
<evidence type="ECO:0000256" key="6">
    <source>
        <dbReference type="ARBA" id="ARBA00022882"/>
    </source>
</evidence>
<dbReference type="Pfam" id="PF22614">
    <property type="entry name" value="Slo-like_RCK"/>
    <property type="match status" value="1"/>
</dbReference>
<evidence type="ECO:0000256" key="2">
    <source>
        <dbReference type="ARBA" id="ARBA00022448"/>
    </source>
</evidence>
<comment type="caution">
    <text evidence="18">The sequence shown here is derived from an EMBL/GenBank/DDBJ whole genome shotgun (WGS) entry which is preliminary data.</text>
</comment>
<dbReference type="PANTHER" id="PTHR10027:SF10">
    <property type="entry name" value="SLOWPOKE 2, ISOFORM D"/>
    <property type="match status" value="1"/>
</dbReference>